<dbReference type="FunFam" id="1.10.10.10:FF:000001">
    <property type="entry name" value="LysR family transcriptional regulator"/>
    <property type="match status" value="1"/>
</dbReference>
<dbReference type="PANTHER" id="PTHR30537:SF5">
    <property type="entry name" value="HTH-TYPE TRANSCRIPTIONAL ACTIVATOR TTDR-RELATED"/>
    <property type="match status" value="1"/>
</dbReference>
<dbReference type="GO" id="GO:0003677">
    <property type="term" value="F:DNA binding"/>
    <property type="evidence" value="ECO:0007669"/>
    <property type="project" value="UniProtKB-KW"/>
</dbReference>
<keyword evidence="3" id="KW-0238">DNA-binding</keyword>
<dbReference type="InterPro" id="IPR005119">
    <property type="entry name" value="LysR_subst-bd"/>
</dbReference>
<dbReference type="SUPFAM" id="SSF46785">
    <property type="entry name" value="Winged helix' DNA-binding domain"/>
    <property type="match status" value="1"/>
</dbReference>
<organism evidence="6 7">
    <name type="scientific">Labilithrix luteola</name>
    <dbReference type="NCBI Taxonomy" id="1391654"/>
    <lineage>
        <taxon>Bacteria</taxon>
        <taxon>Pseudomonadati</taxon>
        <taxon>Myxococcota</taxon>
        <taxon>Polyangia</taxon>
        <taxon>Polyangiales</taxon>
        <taxon>Labilitrichaceae</taxon>
        <taxon>Labilithrix</taxon>
    </lineage>
</organism>
<evidence type="ECO:0000256" key="4">
    <source>
        <dbReference type="ARBA" id="ARBA00023163"/>
    </source>
</evidence>
<evidence type="ECO:0000256" key="1">
    <source>
        <dbReference type="ARBA" id="ARBA00009437"/>
    </source>
</evidence>
<dbReference type="Gene3D" id="1.10.10.10">
    <property type="entry name" value="Winged helix-like DNA-binding domain superfamily/Winged helix DNA-binding domain"/>
    <property type="match status" value="1"/>
</dbReference>
<dbReference type="STRING" id="1391654.AKJ09_04911"/>
<dbReference type="PROSITE" id="PS50931">
    <property type="entry name" value="HTH_LYSR"/>
    <property type="match status" value="1"/>
</dbReference>
<dbReference type="InterPro" id="IPR036390">
    <property type="entry name" value="WH_DNA-bd_sf"/>
</dbReference>
<comment type="similarity">
    <text evidence="1">Belongs to the LysR transcriptional regulatory family.</text>
</comment>
<evidence type="ECO:0000313" key="7">
    <source>
        <dbReference type="Proteomes" id="UP000064967"/>
    </source>
</evidence>
<dbReference type="Pfam" id="PF00126">
    <property type="entry name" value="HTH_1"/>
    <property type="match status" value="1"/>
</dbReference>
<dbReference type="Pfam" id="PF03466">
    <property type="entry name" value="LysR_substrate"/>
    <property type="match status" value="1"/>
</dbReference>
<accession>A0A0K1PXL6</accession>
<dbReference type="Gene3D" id="3.40.190.290">
    <property type="match status" value="1"/>
</dbReference>
<dbReference type="Proteomes" id="UP000064967">
    <property type="component" value="Chromosome"/>
</dbReference>
<keyword evidence="4" id="KW-0804">Transcription</keyword>
<dbReference type="InterPro" id="IPR000847">
    <property type="entry name" value="LysR_HTH_N"/>
</dbReference>
<dbReference type="EMBL" id="CP012333">
    <property type="protein sequence ID" value="AKU98247.1"/>
    <property type="molecule type" value="Genomic_DNA"/>
</dbReference>
<dbReference type="AlphaFoldDB" id="A0A0K1PXL6"/>
<protein>
    <submittedName>
        <fullName evidence="6">Transcriptional regulator, LysR family</fullName>
    </submittedName>
</protein>
<sequence>MDLLAQMANFIRIVEGQSLSSAARAQRISLPAVSRQLQALEAELGTTLVVRSTRKLRITDAGQTWYEHCVRVLRDVEEAKESVRNAKELTGRLVVSASVTFGAIILVPVVTKLTEKHPRFAVDLRLEDHLVNLVSEGVDVAIRAGSPPPDSTSFVAQPVFDMYRIVVAAPKWLRKHGTPRTPEQLAEHVCLVQVTPAGAPIRWHLVRSGEERTLEPRGQLRTNAPSALRDMALAGLGPAYLPSWLVDADIEAGRLRRVLPEWSSPSIMASAIYRAELRGSPRIRAFLEALPSELPIR</sequence>
<evidence type="ECO:0000256" key="2">
    <source>
        <dbReference type="ARBA" id="ARBA00023015"/>
    </source>
</evidence>
<feature type="domain" description="HTH lysR-type" evidence="5">
    <location>
        <begin position="1"/>
        <end position="59"/>
    </location>
</feature>
<evidence type="ECO:0000259" key="5">
    <source>
        <dbReference type="PROSITE" id="PS50931"/>
    </source>
</evidence>
<name>A0A0K1PXL6_9BACT</name>
<gene>
    <name evidence="6" type="ORF">AKJ09_04911</name>
</gene>
<proteinExistence type="inferred from homology"/>
<keyword evidence="2" id="KW-0805">Transcription regulation</keyword>
<dbReference type="GO" id="GO:0003700">
    <property type="term" value="F:DNA-binding transcription factor activity"/>
    <property type="evidence" value="ECO:0007669"/>
    <property type="project" value="InterPro"/>
</dbReference>
<dbReference type="PANTHER" id="PTHR30537">
    <property type="entry name" value="HTH-TYPE TRANSCRIPTIONAL REGULATOR"/>
    <property type="match status" value="1"/>
</dbReference>
<reference evidence="6 7" key="1">
    <citation type="submission" date="2015-08" db="EMBL/GenBank/DDBJ databases">
        <authorList>
            <person name="Babu N.S."/>
            <person name="Beckwith C.J."/>
            <person name="Beseler K.G."/>
            <person name="Brison A."/>
            <person name="Carone J.V."/>
            <person name="Caskin T.P."/>
            <person name="Diamond M."/>
            <person name="Durham M.E."/>
            <person name="Foxe J.M."/>
            <person name="Go M."/>
            <person name="Henderson B.A."/>
            <person name="Jones I.B."/>
            <person name="McGettigan J.A."/>
            <person name="Micheletti S.J."/>
            <person name="Nasrallah M.E."/>
            <person name="Ortiz D."/>
            <person name="Piller C.R."/>
            <person name="Privatt S.R."/>
            <person name="Schneider S.L."/>
            <person name="Sharp S."/>
            <person name="Smith T.C."/>
            <person name="Stanton J.D."/>
            <person name="Ullery H.E."/>
            <person name="Wilson R.J."/>
            <person name="Serrano M.G."/>
            <person name="Buck G."/>
            <person name="Lee V."/>
            <person name="Wang Y."/>
            <person name="Carvalho R."/>
            <person name="Voegtly L."/>
            <person name="Shi R."/>
            <person name="Duckworth R."/>
            <person name="Johnson A."/>
            <person name="Loviza R."/>
            <person name="Walstead R."/>
            <person name="Shah Z."/>
            <person name="Kiflezghi M."/>
            <person name="Wade K."/>
            <person name="Ball S.L."/>
            <person name="Bradley K.W."/>
            <person name="Asai D.J."/>
            <person name="Bowman C.A."/>
            <person name="Russell D.A."/>
            <person name="Pope W.H."/>
            <person name="Jacobs-Sera D."/>
            <person name="Hendrix R.W."/>
            <person name="Hatfull G.F."/>
        </authorList>
    </citation>
    <scope>NUCLEOTIDE SEQUENCE [LARGE SCALE GENOMIC DNA]</scope>
    <source>
        <strain evidence="6 7">DSM 27648</strain>
    </source>
</reference>
<dbReference type="InterPro" id="IPR036388">
    <property type="entry name" value="WH-like_DNA-bd_sf"/>
</dbReference>
<keyword evidence="7" id="KW-1185">Reference proteome</keyword>
<evidence type="ECO:0000313" key="6">
    <source>
        <dbReference type="EMBL" id="AKU98247.1"/>
    </source>
</evidence>
<dbReference type="RefSeq" id="WP_146649245.1">
    <property type="nucleotide sequence ID" value="NZ_CP012333.1"/>
</dbReference>
<dbReference type="SUPFAM" id="SSF53850">
    <property type="entry name" value="Periplasmic binding protein-like II"/>
    <property type="match status" value="1"/>
</dbReference>
<dbReference type="KEGG" id="llu:AKJ09_04911"/>
<dbReference type="InterPro" id="IPR058163">
    <property type="entry name" value="LysR-type_TF_proteobact-type"/>
</dbReference>
<dbReference type="OrthoDB" id="5504358at2"/>
<evidence type="ECO:0000256" key="3">
    <source>
        <dbReference type="ARBA" id="ARBA00023125"/>
    </source>
</evidence>
<dbReference type="CDD" id="cd08422">
    <property type="entry name" value="PBP2_CrgA_like"/>
    <property type="match status" value="1"/>
</dbReference>